<evidence type="ECO:0000313" key="2">
    <source>
        <dbReference type="Proteomes" id="UP000032046"/>
    </source>
</evidence>
<evidence type="ECO:0000313" key="1">
    <source>
        <dbReference type="EMBL" id="KIP62789.1"/>
    </source>
</evidence>
<dbReference type="Proteomes" id="UP000032046">
    <property type="component" value="Unassembled WGS sequence"/>
</dbReference>
<proteinExistence type="predicted"/>
<reference evidence="1 2" key="1">
    <citation type="submission" date="2015-01" db="EMBL/GenBank/DDBJ databases">
        <title>Comparative genomics of non-oral Prevotella species.</title>
        <authorList>
            <person name="Accetto T."/>
            <person name="Nograsek B."/>
            <person name="Avgustin G."/>
        </authorList>
    </citation>
    <scope>NUCLEOTIDE SEQUENCE [LARGE SCALE GENOMIC DNA]</scope>
    <source>
        <strain evidence="1 2">P5-119</strain>
    </source>
</reference>
<keyword evidence="2" id="KW-1185">Reference proteome</keyword>
<gene>
    <name evidence="1" type="ORF">ST44_06105</name>
</gene>
<name>A0A0D0HDD9_9BACT</name>
<dbReference type="EMBL" id="JXQK01000051">
    <property type="protein sequence ID" value="KIP62789.1"/>
    <property type="molecule type" value="Genomic_DNA"/>
</dbReference>
<protein>
    <submittedName>
        <fullName evidence="1">Uncharacterized protein</fullName>
    </submittedName>
</protein>
<dbReference type="AlphaFoldDB" id="A0A0D0HDD9"/>
<dbReference type="STRING" id="1602171.ST44_06105"/>
<dbReference type="RefSeq" id="WP_042518943.1">
    <property type="nucleotide sequence ID" value="NZ_JXQK01000051.1"/>
</dbReference>
<accession>A0A0D0HDD9</accession>
<organism evidence="1 2">
    <name type="scientific">Prevotella pectinovora</name>
    <dbReference type="NCBI Taxonomy" id="1602169"/>
    <lineage>
        <taxon>Bacteria</taxon>
        <taxon>Pseudomonadati</taxon>
        <taxon>Bacteroidota</taxon>
        <taxon>Bacteroidia</taxon>
        <taxon>Bacteroidales</taxon>
        <taxon>Prevotellaceae</taxon>
        <taxon>Prevotella</taxon>
    </lineage>
</organism>
<sequence>MKITIDTDVLHKENLSLGDFLALLIGYYDLDYKDSFYRMIESKLAAPNVFHEDSLILSDNTKNLVARLLKNMKTTSRTNKTE</sequence>
<comment type="caution">
    <text evidence="1">The sequence shown here is derived from an EMBL/GenBank/DDBJ whole genome shotgun (WGS) entry which is preliminary data.</text>
</comment>